<evidence type="ECO:0000313" key="2">
    <source>
        <dbReference type="Proteomes" id="UP000284006"/>
    </source>
</evidence>
<proteinExistence type="predicted"/>
<evidence type="ECO:0000313" key="1">
    <source>
        <dbReference type="EMBL" id="RJG22537.1"/>
    </source>
</evidence>
<accession>A0A418Y5X6</accession>
<protein>
    <submittedName>
        <fullName evidence="1">Uncharacterized protein</fullName>
    </submittedName>
</protein>
<name>A0A418Y5X6_9BURK</name>
<gene>
    <name evidence="1" type="ORF">D3872_05205</name>
</gene>
<reference evidence="1 2" key="1">
    <citation type="submission" date="2018-09" db="EMBL/GenBank/DDBJ databases">
        <authorList>
            <person name="Zhu H."/>
        </authorList>
    </citation>
    <scope>NUCLEOTIDE SEQUENCE [LARGE SCALE GENOMIC DNA]</scope>
    <source>
        <strain evidence="1 2">K1S02-61</strain>
    </source>
</reference>
<sequence length="113" mass="12198">MDRICLSNQGGCQTVEVKVVTQYLGSNNDATHTFRSRTGEWGGLNFPMTSNVILVHASDGKATWAPLVSRDGKTYFKAASMSSVGVVPVWKLEKDADGNVPLETLVGRIRAGK</sequence>
<organism evidence="1 2">
    <name type="scientific">Massilia cavernae</name>
    <dbReference type="NCBI Taxonomy" id="2320864"/>
    <lineage>
        <taxon>Bacteria</taxon>
        <taxon>Pseudomonadati</taxon>
        <taxon>Pseudomonadota</taxon>
        <taxon>Betaproteobacteria</taxon>
        <taxon>Burkholderiales</taxon>
        <taxon>Oxalobacteraceae</taxon>
        <taxon>Telluria group</taxon>
        <taxon>Massilia</taxon>
    </lineage>
</organism>
<dbReference type="Proteomes" id="UP000284006">
    <property type="component" value="Unassembled WGS sequence"/>
</dbReference>
<comment type="caution">
    <text evidence="1">The sequence shown here is derived from an EMBL/GenBank/DDBJ whole genome shotgun (WGS) entry which is preliminary data.</text>
</comment>
<dbReference type="EMBL" id="QYUP01000057">
    <property type="protein sequence ID" value="RJG22537.1"/>
    <property type="molecule type" value="Genomic_DNA"/>
</dbReference>
<dbReference type="AlphaFoldDB" id="A0A418Y5X6"/>
<keyword evidence="2" id="KW-1185">Reference proteome</keyword>